<evidence type="ECO:0000313" key="16">
    <source>
        <dbReference type="EMBL" id="MBA2174094.1"/>
    </source>
</evidence>
<dbReference type="CDD" id="cd17873">
    <property type="entry name" value="FlhF"/>
    <property type="match status" value="1"/>
</dbReference>
<evidence type="ECO:0000256" key="3">
    <source>
        <dbReference type="ARBA" id="ARBA00014919"/>
    </source>
</evidence>
<dbReference type="GO" id="GO:0005886">
    <property type="term" value="C:plasma membrane"/>
    <property type="evidence" value="ECO:0007669"/>
    <property type="project" value="UniProtKB-SubCell"/>
</dbReference>
<feature type="domain" description="AAA+ ATPase" evidence="14">
    <location>
        <begin position="167"/>
        <end position="363"/>
    </location>
</feature>
<accession>A0A838CQ59</accession>
<keyword evidence="6" id="KW-0547">Nucleotide-binding</keyword>
<feature type="domain" description="SRP54-type proteins GTP-binding" evidence="15">
    <location>
        <begin position="168"/>
        <end position="359"/>
    </location>
</feature>
<dbReference type="EMBL" id="JACEFG010000001">
    <property type="protein sequence ID" value="MBA2174094.1"/>
    <property type="molecule type" value="Genomic_DNA"/>
</dbReference>
<comment type="similarity">
    <text evidence="2">Belongs to the GTP-binding SRP family.</text>
</comment>
<keyword evidence="11" id="KW-1006">Bacterial flagellum protein export</keyword>
<keyword evidence="9" id="KW-0342">GTP-binding</keyword>
<keyword evidence="16" id="KW-0969">Cilium</keyword>
<proteinExistence type="inferred from homology"/>
<evidence type="ECO:0000256" key="1">
    <source>
        <dbReference type="ARBA" id="ARBA00004413"/>
    </source>
</evidence>
<dbReference type="GO" id="GO:0006614">
    <property type="term" value="P:SRP-dependent cotranslational protein targeting to membrane"/>
    <property type="evidence" value="ECO:0007669"/>
    <property type="project" value="UniProtKB-UniRule"/>
</dbReference>
<dbReference type="InterPro" id="IPR020006">
    <property type="entry name" value="FlhF"/>
</dbReference>
<evidence type="ECO:0000313" key="17">
    <source>
        <dbReference type="Proteomes" id="UP000571017"/>
    </source>
</evidence>
<keyword evidence="17" id="KW-1185">Reference proteome</keyword>
<comment type="subcellular location">
    <subcellularLocation>
        <location evidence="1">Cell membrane</location>
        <topology evidence="1">Peripheral membrane protein</topology>
        <orientation evidence="1">Cytoplasmic side</orientation>
    </subcellularLocation>
</comment>
<keyword evidence="16" id="KW-0966">Cell projection</keyword>
<dbReference type="InterPro" id="IPR047040">
    <property type="entry name" value="FlhF__GTPase_dom"/>
</dbReference>
<reference evidence="16 17" key="1">
    <citation type="journal article" date="2004" name="Extremophiles">
        <title>Halobacillus locisalis sp. nov., a halophilic bacterium isolated from a marine solar saltern of the Yellow Sea in Korea.</title>
        <authorList>
            <person name="Yoon J.H."/>
            <person name="Kang K.H."/>
            <person name="Oh T.K."/>
            <person name="Park Y.H."/>
        </authorList>
    </citation>
    <scope>NUCLEOTIDE SEQUENCE [LARGE SCALE GENOMIC DNA]</scope>
    <source>
        <strain evidence="16 17">KCTC 3788</strain>
    </source>
</reference>
<dbReference type="Gene3D" id="3.40.50.300">
    <property type="entry name" value="P-loop containing nucleotide triphosphate hydrolases"/>
    <property type="match status" value="1"/>
</dbReference>
<evidence type="ECO:0000256" key="11">
    <source>
        <dbReference type="ARBA" id="ARBA00023225"/>
    </source>
</evidence>
<dbReference type="SMART" id="SM00962">
    <property type="entry name" value="SRP54"/>
    <property type="match status" value="1"/>
</dbReference>
<protein>
    <recommendedName>
        <fullName evidence="3 13">Flagellar biosynthesis protein FlhF</fullName>
    </recommendedName>
</protein>
<dbReference type="SMART" id="SM00382">
    <property type="entry name" value="AAA"/>
    <property type="match status" value="1"/>
</dbReference>
<evidence type="ECO:0000256" key="7">
    <source>
        <dbReference type="ARBA" id="ARBA00022795"/>
    </source>
</evidence>
<dbReference type="SUPFAM" id="SSF52540">
    <property type="entry name" value="P-loop containing nucleoside triphosphate hydrolases"/>
    <property type="match status" value="1"/>
</dbReference>
<evidence type="ECO:0000256" key="4">
    <source>
        <dbReference type="ARBA" id="ARBA00022448"/>
    </source>
</evidence>
<dbReference type="PANTHER" id="PTHR43134">
    <property type="entry name" value="SIGNAL RECOGNITION PARTICLE RECEPTOR SUBUNIT ALPHA"/>
    <property type="match status" value="1"/>
</dbReference>
<evidence type="ECO:0000256" key="5">
    <source>
        <dbReference type="ARBA" id="ARBA00022475"/>
    </source>
</evidence>
<sequence>MKVKKFQAASMPEVMKKVKKELGPNAVILNSKVVKVGGFMGMFKKTQTEVIAAVEPVQSQPQVKKNTKPKSQETVLPKVHDQANSEIMKELQSLKAMVRKHEEDRIPEGYGDLFEQLLDQEVDEELAKQWLNTIAAAEGDPHPSGDLLVRHVYEQLKHLPFGKKESQKRFVHLVGPTGVGKTTTVAKLAADATLNKQWNVALITTDTYRIAAIDQLKTYAGILDLPLEVAYNMEDYAAAREKFKDYDLVLVDTAGRNFRDPSYVEELDELIDFSQDTDTYLVLSLTSKYKDMNDIYEQFQHLPIQQLIFTKMDETSSFGSALNMVIHHEVGIAYLTNGQDVPDDIIEATPMRLSRQVVGGIRL</sequence>
<evidence type="ECO:0000256" key="6">
    <source>
        <dbReference type="ARBA" id="ARBA00022741"/>
    </source>
</evidence>
<name>A0A838CQ59_9BACI</name>
<evidence type="ECO:0000256" key="9">
    <source>
        <dbReference type="ARBA" id="ARBA00023134"/>
    </source>
</evidence>
<evidence type="ECO:0000259" key="15">
    <source>
        <dbReference type="SMART" id="SM00962"/>
    </source>
</evidence>
<dbReference type="InterPro" id="IPR027417">
    <property type="entry name" value="P-loop_NTPase"/>
</dbReference>
<dbReference type="Gene3D" id="1.20.120.1380">
    <property type="entry name" value="Flagellar FlhF biosynthesis protein, N domain"/>
    <property type="match status" value="1"/>
</dbReference>
<dbReference type="AlphaFoldDB" id="A0A838CQ59"/>
<dbReference type="PANTHER" id="PTHR43134:SF3">
    <property type="entry name" value="FLAGELLAR BIOSYNTHESIS PROTEIN FLHF"/>
    <property type="match status" value="1"/>
</dbReference>
<evidence type="ECO:0000256" key="8">
    <source>
        <dbReference type="ARBA" id="ARBA00022927"/>
    </source>
</evidence>
<dbReference type="NCBIfam" id="TIGR03499">
    <property type="entry name" value="FlhF"/>
    <property type="match status" value="1"/>
</dbReference>
<dbReference type="GO" id="GO:0005047">
    <property type="term" value="F:signal recognition particle binding"/>
    <property type="evidence" value="ECO:0007669"/>
    <property type="project" value="TreeGrafter"/>
</dbReference>
<keyword evidence="4" id="KW-0813">Transport</keyword>
<comment type="caution">
    <text evidence="16">The sequence shown here is derived from an EMBL/GenBank/DDBJ whole genome shotgun (WGS) entry which is preliminary data.</text>
</comment>
<keyword evidence="5" id="KW-1003">Cell membrane</keyword>
<dbReference type="Proteomes" id="UP000571017">
    <property type="component" value="Unassembled WGS sequence"/>
</dbReference>
<evidence type="ECO:0000256" key="2">
    <source>
        <dbReference type="ARBA" id="ARBA00008531"/>
    </source>
</evidence>
<dbReference type="GO" id="GO:0005525">
    <property type="term" value="F:GTP binding"/>
    <property type="evidence" value="ECO:0007669"/>
    <property type="project" value="UniProtKB-UniRule"/>
</dbReference>
<dbReference type="GO" id="GO:0015031">
    <property type="term" value="P:protein transport"/>
    <property type="evidence" value="ECO:0007669"/>
    <property type="project" value="UniProtKB-KW"/>
</dbReference>
<dbReference type="InterPro" id="IPR000897">
    <property type="entry name" value="SRP54_GTPase_dom"/>
</dbReference>
<keyword evidence="10" id="KW-0472">Membrane</keyword>
<dbReference type="RefSeq" id="WP_181471109.1">
    <property type="nucleotide sequence ID" value="NZ_JACEFG010000001.1"/>
</dbReference>
<gene>
    <name evidence="16" type="primary">flhF</name>
    <name evidence="16" type="ORF">H0266_04175</name>
</gene>
<evidence type="ECO:0000259" key="14">
    <source>
        <dbReference type="SMART" id="SM00382"/>
    </source>
</evidence>
<keyword evidence="7" id="KW-1005">Bacterial flagellum biogenesis</keyword>
<dbReference type="GO" id="GO:0003924">
    <property type="term" value="F:GTPase activity"/>
    <property type="evidence" value="ECO:0007669"/>
    <property type="project" value="UniProtKB-UniRule"/>
</dbReference>
<evidence type="ECO:0000256" key="12">
    <source>
        <dbReference type="ARBA" id="ARBA00025337"/>
    </source>
</evidence>
<comment type="function">
    <text evidence="12">Necessary for flagellar biosynthesis. May be involved in translocation of the flagellum.</text>
</comment>
<organism evidence="16 17">
    <name type="scientific">Halobacillus locisalis</name>
    <dbReference type="NCBI Taxonomy" id="220753"/>
    <lineage>
        <taxon>Bacteria</taxon>
        <taxon>Bacillati</taxon>
        <taxon>Bacillota</taxon>
        <taxon>Bacilli</taxon>
        <taxon>Bacillales</taxon>
        <taxon>Bacillaceae</taxon>
        <taxon>Halobacillus</taxon>
    </lineage>
</organism>
<dbReference type="InterPro" id="IPR003593">
    <property type="entry name" value="AAA+_ATPase"/>
</dbReference>
<keyword evidence="8" id="KW-0653">Protein transport</keyword>
<dbReference type="GO" id="GO:0044781">
    <property type="term" value="P:bacterial-type flagellum organization"/>
    <property type="evidence" value="ECO:0007669"/>
    <property type="project" value="UniProtKB-UniRule"/>
</dbReference>
<keyword evidence="16" id="KW-0282">Flagellum</keyword>
<dbReference type="FunFam" id="3.40.50.300:FF:000695">
    <property type="entry name" value="Flagellar biosynthesis regulator FlhF"/>
    <property type="match status" value="1"/>
</dbReference>
<evidence type="ECO:0000256" key="10">
    <source>
        <dbReference type="ARBA" id="ARBA00023136"/>
    </source>
</evidence>
<dbReference type="Pfam" id="PF00448">
    <property type="entry name" value="SRP54"/>
    <property type="match status" value="1"/>
</dbReference>
<evidence type="ECO:0000256" key="13">
    <source>
        <dbReference type="NCBIfam" id="TIGR03499"/>
    </source>
</evidence>